<evidence type="ECO:0000313" key="2">
    <source>
        <dbReference type="Proteomes" id="UP000799764"/>
    </source>
</evidence>
<reference evidence="1" key="1">
    <citation type="journal article" date="2020" name="Stud. Mycol.">
        <title>101 Dothideomycetes genomes: a test case for predicting lifestyles and emergence of pathogens.</title>
        <authorList>
            <person name="Haridas S."/>
            <person name="Albert R."/>
            <person name="Binder M."/>
            <person name="Bloem J."/>
            <person name="Labutti K."/>
            <person name="Salamov A."/>
            <person name="Andreopoulos B."/>
            <person name="Baker S."/>
            <person name="Barry K."/>
            <person name="Bills G."/>
            <person name="Bluhm B."/>
            <person name="Cannon C."/>
            <person name="Castanera R."/>
            <person name="Culley D."/>
            <person name="Daum C."/>
            <person name="Ezra D."/>
            <person name="Gonzalez J."/>
            <person name="Henrissat B."/>
            <person name="Kuo A."/>
            <person name="Liang C."/>
            <person name="Lipzen A."/>
            <person name="Lutzoni F."/>
            <person name="Magnuson J."/>
            <person name="Mondo S."/>
            <person name="Nolan M."/>
            <person name="Ohm R."/>
            <person name="Pangilinan J."/>
            <person name="Park H.-J."/>
            <person name="Ramirez L."/>
            <person name="Alfaro M."/>
            <person name="Sun H."/>
            <person name="Tritt A."/>
            <person name="Yoshinaga Y."/>
            <person name="Zwiers L.-H."/>
            <person name="Turgeon B."/>
            <person name="Goodwin S."/>
            <person name="Spatafora J."/>
            <person name="Crous P."/>
            <person name="Grigoriev I."/>
        </authorList>
    </citation>
    <scope>NUCLEOTIDE SEQUENCE</scope>
    <source>
        <strain evidence="1">CBS 690.94</strain>
    </source>
</reference>
<comment type="caution">
    <text evidence="1">The sequence shown here is derived from an EMBL/GenBank/DDBJ whole genome shotgun (WGS) entry which is preliminary data.</text>
</comment>
<accession>A0A9P4PSD3</accession>
<protein>
    <submittedName>
        <fullName evidence="1">Uncharacterized protein</fullName>
    </submittedName>
</protein>
<proteinExistence type="predicted"/>
<dbReference type="Proteomes" id="UP000799764">
    <property type="component" value="Unassembled WGS sequence"/>
</dbReference>
<name>A0A9P4PSD3_9PLEO</name>
<dbReference type="AlphaFoldDB" id="A0A9P4PSD3"/>
<sequence>MDRPKTGFQDFPVEIRLMVYSHISPPLTSYLDYALKGLMLSCKETKTEMEHVIVANMKKYLDEMKKEWTETYGTTLRVSTPTTVLEVKQGITVTIPGSFFWLGSQNSPGKPPFPRPLLRLLPLHVDNITLKAGRNPLKYGLLDFHSHIQELLHPRSEPGDDPQFGVPPQPLCADSLTMKGIWGNFGARDACFGTETHSYWHVKREGDTEASRNGGVRKTWHRLSRLPDWPKSHAEDWQVEKLYSRNSQRRH</sequence>
<dbReference type="EMBL" id="MU001495">
    <property type="protein sequence ID" value="KAF2448468.1"/>
    <property type="molecule type" value="Genomic_DNA"/>
</dbReference>
<organism evidence="1 2">
    <name type="scientific">Karstenula rhodostoma CBS 690.94</name>
    <dbReference type="NCBI Taxonomy" id="1392251"/>
    <lineage>
        <taxon>Eukaryota</taxon>
        <taxon>Fungi</taxon>
        <taxon>Dikarya</taxon>
        <taxon>Ascomycota</taxon>
        <taxon>Pezizomycotina</taxon>
        <taxon>Dothideomycetes</taxon>
        <taxon>Pleosporomycetidae</taxon>
        <taxon>Pleosporales</taxon>
        <taxon>Massarineae</taxon>
        <taxon>Didymosphaeriaceae</taxon>
        <taxon>Karstenula</taxon>
    </lineage>
</organism>
<dbReference type="OrthoDB" id="3801366at2759"/>
<gene>
    <name evidence="1" type="ORF">P171DRAFT_213343</name>
</gene>
<evidence type="ECO:0000313" key="1">
    <source>
        <dbReference type="EMBL" id="KAF2448468.1"/>
    </source>
</evidence>
<keyword evidence="2" id="KW-1185">Reference proteome</keyword>